<dbReference type="EMBL" id="UOGF01000119">
    <property type="protein sequence ID" value="VAX33765.1"/>
    <property type="molecule type" value="Genomic_DNA"/>
</dbReference>
<protein>
    <recommendedName>
        <fullName evidence="2">Transcription factor zinc-finger domain-containing protein</fullName>
    </recommendedName>
</protein>
<name>A0A3B1DPX0_9ZZZZ</name>
<sequence>MQCPRCSGMMVYEQIFTSQGGLDISRCVHCGDVVDSVVISNREHPSYYIKKVFRGCNTIARISG</sequence>
<proteinExistence type="predicted"/>
<evidence type="ECO:0008006" key="2">
    <source>
        <dbReference type="Google" id="ProtNLM"/>
    </source>
</evidence>
<gene>
    <name evidence="1" type="ORF">MNBD_NITROSPIRAE01-888</name>
</gene>
<reference evidence="1" key="1">
    <citation type="submission" date="2018-06" db="EMBL/GenBank/DDBJ databases">
        <authorList>
            <person name="Zhirakovskaya E."/>
        </authorList>
    </citation>
    <scope>NUCLEOTIDE SEQUENCE</scope>
</reference>
<accession>A0A3B1DPX0</accession>
<evidence type="ECO:0000313" key="1">
    <source>
        <dbReference type="EMBL" id="VAX33765.1"/>
    </source>
</evidence>
<organism evidence="1">
    <name type="scientific">hydrothermal vent metagenome</name>
    <dbReference type="NCBI Taxonomy" id="652676"/>
    <lineage>
        <taxon>unclassified sequences</taxon>
        <taxon>metagenomes</taxon>
        <taxon>ecological metagenomes</taxon>
    </lineage>
</organism>
<dbReference type="AlphaFoldDB" id="A0A3B1DPX0"/>